<dbReference type="PANTHER" id="PTHR22604:SF105">
    <property type="entry name" value="TRANS-1,2-DIHYDROBENZENE-1,2-DIOL DEHYDROGENASE"/>
    <property type="match status" value="1"/>
</dbReference>
<reference evidence="2 3" key="1">
    <citation type="submission" date="2018-05" db="EMBL/GenBank/DDBJ databases">
        <title>Whole genome sequencing for identification of molecular markers to develop diagnostic detection tools for the regulated plant pathogen Lachnellula willkommii.</title>
        <authorList>
            <person name="Giroux E."/>
            <person name="Bilodeau G."/>
        </authorList>
    </citation>
    <scope>NUCLEOTIDE SEQUENCE [LARGE SCALE GENOMIC DNA]</scope>
    <source>
        <strain evidence="2 3">CBS 625.97</strain>
    </source>
</reference>
<keyword evidence="3" id="KW-1185">Reference proteome</keyword>
<keyword evidence="1" id="KW-0560">Oxidoreductase</keyword>
<gene>
    <name evidence="2" type="ORF">LCER1_G008233</name>
</gene>
<accession>A0A7D8YIZ3</accession>
<dbReference type="InterPro" id="IPR036291">
    <property type="entry name" value="NAD(P)-bd_dom_sf"/>
</dbReference>
<dbReference type="EMBL" id="QGMG01001439">
    <property type="protein sequence ID" value="TVY48003.1"/>
    <property type="molecule type" value="Genomic_DNA"/>
</dbReference>
<evidence type="ECO:0000256" key="1">
    <source>
        <dbReference type="ARBA" id="ARBA00023002"/>
    </source>
</evidence>
<sequence length="87" mass="9443">MASFLGFVQRVRKMNNPPLAEKNADALKFGILGAAKIGPSGLFIPAKTHPDVIVQAVAARDRAKANKYALEHGIPEVKGSYQDIKER</sequence>
<comment type="caution">
    <text evidence="2">The sequence shown here is derived from an EMBL/GenBank/DDBJ whole genome shotgun (WGS) entry which is preliminary data.</text>
</comment>
<name>A0A7D8YIZ3_9HELO</name>
<evidence type="ECO:0008006" key="4">
    <source>
        <dbReference type="Google" id="ProtNLM"/>
    </source>
</evidence>
<protein>
    <recommendedName>
        <fullName evidence="4">Oxidoreductase</fullName>
    </recommendedName>
</protein>
<dbReference type="InterPro" id="IPR050984">
    <property type="entry name" value="Gfo/Idh/MocA_domain"/>
</dbReference>
<proteinExistence type="predicted"/>
<evidence type="ECO:0000313" key="3">
    <source>
        <dbReference type="Proteomes" id="UP000481288"/>
    </source>
</evidence>
<organism evidence="2 3">
    <name type="scientific">Lachnellula cervina</name>
    <dbReference type="NCBI Taxonomy" id="1316786"/>
    <lineage>
        <taxon>Eukaryota</taxon>
        <taxon>Fungi</taxon>
        <taxon>Dikarya</taxon>
        <taxon>Ascomycota</taxon>
        <taxon>Pezizomycotina</taxon>
        <taxon>Leotiomycetes</taxon>
        <taxon>Helotiales</taxon>
        <taxon>Lachnaceae</taxon>
        <taxon>Lachnellula</taxon>
    </lineage>
</organism>
<dbReference type="AlphaFoldDB" id="A0A7D8YIZ3"/>
<dbReference type="SUPFAM" id="SSF51735">
    <property type="entry name" value="NAD(P)-binding Rossmann-fold domains"/>
    <property type="match status" value="1"/>
</dbReference>
<dbReference type="PANTHER" id="PTHR22604">
    <property type="entry name" value="OXIDOREDUCTASES"/>
    <property type="match status" value="1"/>
</dbReference>
<dbReference type="OrthoDB" id="6417021at2759"/>
<dbReference type="GO" id="GO:0016491">
    <property type="term" value="F:oxidoreductase activity"/>
    <property type="evidence" value="ECO:0007669"/>
    <property type="project" value="UniProtKB-KW"/>
</dbReference>
<dbReference type="Proteomes" id="UP000481288">
    <property type="component" value="Unassembled WGS sequence"/>
</dbReference>
<dbReference type="Gene3D" id="3.40.50.720">
    <property type="entry name" value="NAD(P)-binding Rossmann-like Domain"/>
    <property type="match status" value="1"/>
</dbReference>
<evidence type="ECO:0000313" key="2">
    <source>
        <dbReference type="EMBL" id="TVY48003.1"/>
    </source>
</evidence>